<accession>A0A448HJY0</accession>
<dbReference type="KEGG" id="ahw:NCTC11636_02489"/>
<dbReference type="Proteomes" id="UP000266895">
    <property type="component" value="Chromosome"/>
</dbReference>
<dbReference type="InterPro" id="IPR027417">
    <property type="entry name" value="P-loop_NTPase"/>
</dbReference>
<reference evidence="1 2" key="1">
    <citation type="submission" date="2018-12" db="EMBL/GenBank/DDBJ databases">
        <authorList>
            <consortium name="Pathogen Informatics"/>
        </authorList>
    </citation>
    <scope>NUCLEOTIDE SEQUENCE [LARGE SCALE GENOMIC DNA]</scope>
    <source>
        <strain evidence="1 2">NCTC11636</strain>
    </source>
</reference>
<gene>
    <name evidence="1" type="ORF">NCTC11636_02489</name>
</gene>
<evidence type="ECO:0000313" key="1">
    <source>
        <dbReference type="EMBL" id="VEG30015.1"/>
    </source>
</evidence>
<sequence length="431" mass="48251">MIVVMADSDREYRRAFYRALNVHQGAAGLSDEEEFERYYVPVYGQDDGPAGPDLVKEIATAIDFTTGGSVQLLSGYRGAGKTTELLRLCRELDPETYVPVYWDVEDYFNTELPLEEGAFLVGLAAGFVASCKEAEIPEDGLGTRLKQFLDRIDVTAGLGVGAAAGSVALNVKVALQDDESFRAQVEEALRSNRRRFRQEVHAFFEEMVDAMPGGRTPVFVVDSIDHYRGSASTFDEVRESVESLFSVYASELMLPRMHVVYTVPVYARPAGWDGQIWPVLNVKVRERDGSDCREGIDLLREVLERRAPGGDLERLLGNEVERVIKNSGGLFRDLFRLVSALLLKDGPLPVSRTEIDSAERRERSQLVAGLTQEQWEILQSVHRTHQLLPSRDRAADAWSLHRLGNVLCYRNGAVDWFGVRPLLDPLLTERA</sequence>
<protein>
    <recommendedName>
        <fullName evidence="3">Orc1-like AAA ATPase domain-containing protein</fullName>
    </recommendedName>
</protein>
<name>A0A448HJY0_9ACTO</name>
<evidence type="ECO:0008006" key="3">
    <source>
        <dbReference type="Google" id="ProtNLM"/>
    </source>
</evidence>
<dbReference type="EMBL" id="LR134350">
    <property type="protein sequence ID" value="VEG30015.1"/>
    <property type="molecule type" value="Genomic_DNA"/>
</dbReference>
<dbReference type="Gene3D" id="3.40.50.300">
    <property type="entry name" value="P-loop containing nucleotide triphosphate hydrolases"/>
    <property type="match status" value="1"/>
</dbReference>
<dbReference type="AlphaFoldDB" id="A0A448HJY0"/>
<organism evidence="1 2">
    <name type="scientific">Actinomyces howellii</name>
    <dbReference type="NCBI Taxonomy" id="52771"/>
    <lineage>
        <taxon>Bacteria</taxon>
        <taxon>Bacillati</taxon>
        <taxon>Actinomycetota</taxon>
        <taxon>Actinomycetes</taxon>
        <taxon>Actinomycetales</taxon>
        <taxon>Actinomycetaceae</taxon>
        <taxon>Actinomyces</taxon>
    </lineage>
</organism>
<evidence type="ECO:0000313" key="2">
    <source>
        <dbReference type="Proteomes" id="UP000266895"/>
    </source>
</evidence>
<dbReference type="SUPFAM" id="SSF52540">
    <property type="entry name" value="P-loop containing nucleoside triphosphate hydrolases"/>
    <property type="match status" value="1"/>
</dbReference>
<proteinExistence type="predicted"/>
<keyword evidence="2" id="KW-1185">Reference proteome</keyword>